<accession>A0A255GB81</accession>
<evidence type="ECO:0000256" key="3">
    <source>
        <dbReference type="ARBA" id="ARBA00006247"/>
    </source>
</evidence>
<reference evidence="9 10" key="1">
    <citation type="submission" date="2017-07" db="EMBL/GenBank/DDBJ databases">
        <title>Draft whole genome sequences of clinical Proprionibacteriaceae strains.</title>
        <authorList>
            <person name="Bernier A.-M."/>
            <person name="Bernard K."/>
            <person name="Domingo M.-C."/>
        </authorList>
    </citation>
    <scope>NUCLEOTIDE SEQUENCE [LARGE SCALE GENOMIC DNA]</scope>
    <source>
        <strain evidence="9 10">NML 030167</strain>
    </source>
</reference>
<dbReference type="GO" id="GO:0046872">
    <property type="term" value="F:metal ion binding"/>
    <property type="evidence" value="ECO:0007669"/>
    <property type="project" value="UniProtKB-KW"/>
</dbReference>
<comment type="similarity">
    <text evidence="3">Belongs to the peptidase M20A family.</text>
</comment>
<proteinExistence type="inferred from homology"/>
<dbReference type="InterPro" id="IPR002933">
    <property type="entry name" value="Peptidase_M20"/>
</dbReference>
<dbReference type="InterPro" id="IPR050072">
    <property type="entry name" value="Peptidase_M20A"/>
</dbReference>
<dbReference type="InterPro" id="IPR036264">
    <property type="entry name" value="Bact_exopeptidase_dim_dom"/>
</dbReference>
<evidence type="ECO:0000256" key="1">
    <source>
        <dbReference type="ARBA" id="ARBA00001941"/>
    </source>
</evidence>
<comment type="cofactor">
    <cofactor evidence="2">
        <name>Zn(2+)</name>
        <dbReference type="ChEBI" id="CHEBI:29105"/>
    </cofactor>
</comment>
<dbReference type="InterPro" id="IPR010182">
    <property type="entry name" value="ArgE/DapE"/>
</dbReference>
<keyword evidence="6" id="KW-0862">Zinc</keyword>
<keyword evidence="5" id="KW-0378">Hydrolase</keyword>
<evidence type="ECO:0000256" key="7">
    <source>
        <dbReference type="ARBA" id="ARBA00023285"/>
    </source>
</evidence>
<organism evidence="9 10">
    <name type="scientific">Enemella evansiae</name>
    <dbReference type="NCBI Taxonomy" id="2016499"/>
    <lineage>
        <taxon>Bacteria</taxon>
        <taxon>Bacillati</taxon>
        <taxon>Actinomycetota</taxon>
        <taxon>Actinomycetes</taxon>
        <taxon>Propionibacteriales</taxon>
        <taxon>Propionibacteriaceae</taxon>
        <taxon>Enemella</taxon>
    </lineage>
</organism>
<dbReference type="NCBIfam" id="TIGR01910">
    <property type="entry name" value="DapE-ArgE"/>
    <property type="match status" value="1"/>
</dbReference>
<evidence type="ECO:0000256" key="6">
    <source>
        <dbReference type="ARBA" id="ARBA00022833"/>
    </source>
</evidence>
<dbReference type="Proteomes" id="UP000215896">
    <property type="component" value="Unassembled WGS sequence"/>
</dbReference>
<evidence type="ECO:0000259" key="8">
    <source>
        <dbReference type="Pfam" id="PF07687"/>
    </source>
</evidence>
<dbReference type="SUPFAM" id="SSF55031">
    <property type="entry name" value="Bacterial exopeptidase dimerisation domain"/>
    <property type="match status" value="1"/>
</dbReference>
<dbReference type="Gene3D" id="3.40.630.10">
    <property type="entry name" value="Zn peptidases"/>
    <property type="match status" value="1"/>
</dbReference>
<gene>
    <name evidence="9" type="ORF">CGZ94_14645</name>
</gene>
<evidence type="ECO:0000256" key="5">
    <source>
        <dbReference type="ARBA" id="ARBA00022801"/>
    </source>
</evidence>
<evidence type="ECO:0000313" key="9">
    <source>
        <dbReference type="EMBL" id="OYO11656.1"/>
    </source>
</evidence>
<evidence type="ECO:0000256" key="4">
    <source>
        <dbReference type="ARBA" id="ARBA00022723"/>
    </source>
</evidence>
<sequence length="429" mass="44768">MSTWSDAEARVLTALDEERLVRTLVELVRVPSVTGSDAESELQAMLAGRLTELGLEVDSWRLALDELYAADDFPGVEAERGEGHGVVGNAAGTAGEEVPALVLQGHVDVVPVGDPAKWGQADPFQATISGDILHGRGACDMKAGLAANLAVAQALRDSGLRFERGFALHCVVSEDDGGLGAYATLRRGHTGEFAVIPEPTSGRLVTACAGALTFTLEVPGRAAHGSARLSGVSAIENFLTLHPALAELEARRNADPDPLFAGNPLPYAISVGTVRGGDWASSVPDLLTAEGRMGVRLDEDPATARAELEQVVAEVCARHPFLRDQPIRVSWSGGQFGSGRIEADHAFIGETQQAIAAVSGRAAALGAAPYGSDLRLYTGVGGIPTLHYGPGDVAMAHAPREQVSIAETIQVARTLAVLAVRRLGGHAAR</sequence>
<dbReference type="Gene3D" id="3.30.70.360">
    <property type="match status" value="1"/>
</dbReference>
<dbReference type="OrthoDB" id="7055905at2"/>
<dbReference type="SUPFAM" id="SSF53187">
    <property type="entry name" value="Zn-dependent exopeptidases"/>
    <property type="match status" value="1"/>
</dbReference>
<dbReference type="PANTHER" id="PTHR43808:SF25">
    <property type="entry name" value="PEPTIDASE M20 DIMERISATION DOMAIN-CONTAINING PROTEIN"/>
    <property type="match status" value="1"/>
</dbReference>
<dbReference type="RefSeq" id="WP_094406083.1">
    <property type="nucleotide sequence ID" value="NZ_NMVO01000015.1"/>
</dbReference>
<feature type="domain" description="Peptidase M20 dimerisation" evidence="8">
    <location>
        <begin position="210"/>
        <end position="318"/>
    </location>
</feature>
<evidence type="ECO:0000256" key="2">
    <source>
        <dbReference type="ARBA" id="ARBA00001947"/>
    </source>
</evidence>
<dbReference type="Pfam" id="PF01546">
    <property type="entry name" value="Peptidase_M20"/>
    <property type="match status" value="1"/>
</dbReference>
<keyword evidence="7" id="KW-0170">Cobalt</keyword>
<protein>
    <submittedName>
        <fullName evidence="9">Peptidase M20</fullName>
    </submittedName>
</protein>
<dbReference type="PANTHER" id="PTHR43808">
    <property type="entry name" value="ACETYLORNITHINE DEACETYLASE"/>
    <property type="match status" value="1"/>
</dbReference>
<dbReference type="AlphaFoldDB" id="A0A255GB81"/>
<name>A0A255GB81_9ACTN</name>
<comment type="caution">
    <text evidence="9">The sequence shown here is derived from an EMBL/GenBank/DDBJ whole genome shotgun (WGS) entry which is preliminary data.</text>
</comment>
<dbReference type="InterPro" id="IPR011650">
    <property type="entry name" value="Peptidase_M20_dimer"/>
</dbReference>
<keyword evidence="4" id="KW-0479">Metal-binding</keyword>
<dbReference type="EMBL" id="NMVO01000015">
    <property type="protein sequence ID" value="OYO11656.1"/>
    <property type="molecule type" value="Genomic_DNA"/>
</dbReference>
<dbReference type="GO" id="GO:0016787">
    <property type="term" value="F:hydrolase activity"/>
    <property type="evidence" value="ECO:0007669"/>
    <property type="project" value="UniProtKB-KW"/>
</dbReference>
<keyword evidence="10" id="KW-1185">Reference proteome</keyword>
<comment type="cofactor">
    <cofactor evidence="1">
        <name>Co(2+)</name>
        <dbReference type="ChEBI" id="CHEBI:48828"/>
    </cofactor>
</comment>
<evidence type="ECO:0000313" key="10">
    <source>
        <dbReference type="Proteomes" id="UP000215896"/>
    </source>
</evidence>
<dbReference type="Pfam" id="PF07687">
    <property type="entry name" value="M20_dimer"/>
    <property type="match status" value="1"/>
</dbReference>